<dbReference type="OrthoDB" id="4491390at2759"/>
<dbReference type="PROSITE" id="PS00463">
    <property type="entry name" value="ZN2_CY6_FUNGAL_1"/>
    <property type="match status" value="1"/>
</dbReference>
<dbReference type="Pfam" id="PF00172">
    <property type="entry name" value="Zn_clus"/>
    <property type="match status" value="1"/>
</dbReference>
<dbReference type="GO" id="GO:0003677">
    <property type="term" value="F:DNA binding"/>
    <property type="evidence" value="ECO:0007669"/>
    <property type="project" value="UniProtKB-KW"/>
</dbReference>
<evidence type="ECO:0000313" key="7">
    <source>
        <dbReference type="Proteomes" id="UP000094569"/>
    </source>
</evidence>
<dbReference type="GO" id="GO:0000981">
    <property type="term" value="F:DNA-binding transcription factor activity, RNA polymerase II-specific"/>
    <property type="evidence" value="ECO:0007669"/>
    <property type="project" value="InterPro"/>
</dbReference>
<evidence type="ECO:0000256" key="1">
    <source>
        <dbReference type="ARBA" id="ARBA00023015"/>
    </source>
</evidence>
<name>A0A1E3B5B2_ASPCR</name>
<dbReference type="InterPro" id="IPR053175">
    <property type="entry name" value="DHMBA_Reg_Transcription_Factor"/>
</dbReference>
<keyword evidence="7" id="KW-1185">Reference proteome</keyword>
<dbReference type="PANTHER" id="PTHR38791">
    <property type="entry name" value="ZN(II)2CYS6 TRANSCRIPTION FACTOR (EUROFUNG)-RELATED-RELATED"/>
    <property type="match status" value="1"/>
</dbReference>
<protein>
    <recommendedName>
        <fullName evidence="5">Zn(2)-C6 fungal-type domain-containing protein</fullName>
    </recommendedName>
</protein>
<comment type="caution">
    <text evidence="6">The sequence shown here is derived from an EMBL/GenBank/DDBJ whole genome shotgun (WGS) entry which is preliminary data.</text>
</comment>
<keyword evidence="4" id="KW-0539">Nucleus</keyword>
<organism evidence="6 7">
    <name type="scientific">Aspergillus cristatus</name>
    <name type="common">Chinese Fuzhuan brick tea-fermentation fungus</name>
    <name type="synonym">Eurotium cristatum</name>
    <dbReference type="NCBI Taxonomy" id="573508"/>
    <lineage>
        <taxon>Eukaryota</taxon>
        <taxon>Fungi</taxon>
        <taxon>Dikarya</taxon>
        <taxon>Ascomycota</taxon>
        <taxon>Pezizomycotina</taxon>
        <taxon>Eurotiomycetes</taxon>
        <taxon>Eurotiomycetidae</taxon>
        <taxon>Eurotiales</taxon>
        <taxon>Aspergillaceae</taxon>
        <taxon>Aspergillus</taxon>
        <taxon>Aspergillus subgen. Aspergillus</taxon>
    </lineage>
</organism>
<keyword evidence="1" id="KW-0805">Transcription regulation</keyword>
<evidence type="ECO:0000313" key="6">
    <source>
        <dbReference type="EMBL" id="ODM16137.1"/>
    </source>
</evidence>
<dbReference type="SUPFAM" id="SSF57701">
    <property type="entry name" value="Zn2/Cys6 DNA-binding domain"/>
    <property type="match status" value="1"/>
</dbReference>
<dbReference type="GO" id="GO:0008270">
    <property type="term" value="F:zinc ion binding"/>
    <property type="evidence" value="ECO:0007669"/>
    <property type="project" value="InterPro"/>
</dbReference>
<keyword evidence="3" id="KW-0804">Transcription</keyword>
<dbReference type="InterPro" id="IPR021858">
    <property type="entry name" value="Fun_TF"/>
</dbReference>
<feature type="domain" description="Zn(2)-C6 fungal-type" evidence="5">
    <location>
        <begin position="10"/>
        <end position="38"/>
    </location>
</feature>
<dbReference type="PROSITE" id="PS50048">
    <property type="entry name" value="ZN2_CY6_FUNGAL_2"/>
    <property type="match status" value="1"/>
</dbReference>
<proteinExistence type="predicted"/>
<dbReference type="PANTHER" id="PTHR38791:SF12">
    <property type="entry name" value="TRANSCRIPTION FACTOR DOMAIN-CONTAINING PROTEIN-RELATED"/>
    <property type="match status" value="1"/>
</dbReference>
<evidence type="ECO:0000256" key="2">
    <source>
        <dbReference type="ARBA" id="ARBA00023125"/>
    </source>
</evidence>
<evidence type="ECO:0000256" key="4">
    <source>
        <dbReference type="ARBA" id="ARBA00023242"/>
    </source>
</evidence>
<dbReference type="AlphaFoldDB" id="A0A1E3B5B2"/>
<dbReference type="InterPro" id="IPR001138">
    <property type="entry name" value="Zn2Cys6_DnaBD"/>
</dbReference>
<keyword evidence="2" id="KW-0238">DNA-binding</keyword>
<sequence length="529" mass="58691">MVYGGKPSTGCHLCRKRKIKCDEGQPGCRNCSVYGKPCPGYRSDTIFRNETHKVEKLVRKNSSFPPSDIQPQTGGQMITWKIPETSQSVAAARTGTSTDTGSQQEPSLSLYKVADSTWEERAICYFFDQYTTYDGTNSGLTIGISHLGFLPSLYTFCREQESQEGSASFCLREAVDATAFMALGNESKVPSLTVKARSNYGKALRGLRQALESRTQAVKDESLATLALLSLFEDIAGERNGLSSSHRAGFELLMKLRGASQFGYQRGRDLFNFAYTHTHSEILALGEKPRFSTDWIVEGLDTSDPVHRLISAASKVSQIFMEATSAQAAPENVDAVQLFTWIDTGTALDSELSEWSQTLPNEWLPLVVHGPTGEPLITYQILFLSVVWNFYRAIRIVLQRLMLELRRIRALFLGPFPDDDAVLEVIQDMIADVCRSIPFSLGDIDTLGNPPTPLEGGKPRIRAFHGYSLLWPLWYVLACGLATPEQTQLIRDALMRVGFALGVKMALKLAEFTPGDLGFQFETPLESFL</sequence>
<dbReference type="InterPro" id="IPR036864">
    <property type="entry name" value="Zn2-C6_fun-type_DNA-bd_sf"/>
</dbReference>
<reference evidence="6 7" key="1">
    <citation type="journal article" date="2016" name="BMC Genomics">
        <title>Comparative genomic and transcriptomic analyses of the Fuzhuan brick tea-fermentation fungus Aspergillus cristatus.</title>
        <authorList>
            <person name="Ge Y."/>
            <person name="Wang Y."/>
            <person name="Liu Y."/>
            <person name="Tan Y."/>
            <person name="Ren X."/>
            <person name="Zhang X."/>
            <person name="Hyde K.D."/>
            <person name="Liu Y."/>
            <person name="Liu Z."/>
        </authorList>
    </citation>
    <scope>NUCLEOTIDE SEQUENCE [LARGE SCALE GENOMIC DNA]</scope>
    <source>
        <strain evidence="6 7">GZAAS20.1005</strain>
    </source>
</reference>
<evidence type="ECO:0000259" key="5">
    <source>
        <dbReference type="PROSITE" id="PS50048"/>
    </source>
</evidence>
<dbReference type="STRING" id="573508.A0A1E3B5B2"/>
<gene>
    <name evidence="6" type="ORF">SI65_08571</name>
</gene>
<dbReference type="Proteomes" id="UP000094569">
    <property type="component" value="Unassembled WGS sequence"/>
</dbReference>
<accession>A0A1E3B5B2</accession>
<dbReference type="EMBL" id="JXNT01000013">
    <property type="protein sequence ID" value="ODM16137.1"/>
    <property type="molecule type" value="Genomic_DNA"/>
</dbReference>
<dbReference type="CDD" id="cd00067">
    <property type="entry name" value="GAL4"/>
    <property type="match status" value="1"/>
</dbReference>
<dbReference type="SMART" id="SM00066">
    <property type="entry name" value="GAL4"/>
    <property type="match status" value="1"/>
</dbReference>
<dbReference type="Gene3D" id="4.10.240.10">
    <property type="entry name" value="Zn(2)-C6 fungal-type DNA-binding domain"/>
    <property type="match status" value="1"/>
</dbReference>
<dbReference type="Pfam" id="PF11951">
    <property type="entry name" value="Fungal_trans_2"/>
    <property type="match status" value="1"/>
</dbReference>
<dbReference type="VEuPathDB" id="FungiDB:SI65_08571"/>
<evidence type="ECO:0000256" key="3">
    <source>
        <dbReference type="ARBA" id="ARBA00023163"/>
    </source>
</evidence>